<evidence type="ECO:0000256" key="2">
    <source>
        <dbReference type="ARBA" id="ARBA00022801"/>
    </source>
</evidence>
<dbReference type="InParanoid" id="A0A0C3D5J0"/>
<dbReference type="SUPFAM" id="SSF52540">
    <property type="entry name" value="P-loop containing nucleoside triphosphate hydrolases"/>
    <property type="match status" value="1"/>
</dbReference>
<gene>
    <name evidence="7" type="ORF">SCLCIDRAFT_33253</name>
</gene>
<dbReference type="PANTHER" id="PTHR21529">
    <property type="entry name" value="MAMMARY TURMOR VIRUS RECEPTOR HOMOLOG 1, 2 MTVR1, 2"/>
    <property type="match status" value="1"/>
</dbReference>
<accession>A0A0C3D5J0</accession>
<dbReference type="PROSITE" id="PS51198">
    <property type="entry name" value="UVRD_HELICASE_ATP_BIND"/>
    <property type="match status" value="1"/>
</dbReference>
<dbReference type="GO" id="GO:0004386">
    <property type="term" value="F:helicase activity"/>
    <property type="evidence" value="ECO:0007669"/>
    <property type="project" value="UniProtKB-UniRule"/>
</dbReference>
<keyword evidence="3 5" id="KW-0347">Helicase</keyword>
<keyword evidence="2 5" id="KW-0378">Hydrolase</keyword>
<reference evidence="8" key="2">
    <citation type="submission" date="2015-01" db="EMBL/GenBank/DDBJ databases">
        <title>Evolutionary Origins and Diversification of the Mycorrhizal Mutualists.</title>
        <authorList>
            <consortium name="DOE Joint Genome Institute"/>
            <consortium name="Mycorrhizal Genomics Consortium"/>
            <person name="Kohler A."/>
            <person name="Kuo A."/>
            <person name="Nagy L.G."/>
            <person name="Floudas D."/>
            <person name="Copeland A."/>
            <person name="Barry K.W."/>
            <person name="Cichocki N."/>
            <person name="Veneault-Fourrey C."/>
            <person name="LaButti K."/>
            <person name="Lindquist E.A."/>
            <person name="Lipzen A."/>
            <person name="Lundell T."/>
            <person name="Morin E."/>
            <person name="Murat C."/>
            <person name="Riley R."/>
            <person name="Ohm R."/>
            <person name="Sun H."/>
            <person name="Tunlid A."/>
            <person name="Henrissat B."/>
            <person name="Grigoriev I.V."/>
            <person name="Hibbett D.S."/>
            <person name="Martin F."/>
        </authorList>
    </citation>
    <scope>NUCLEOTIDE SEQUENCE [LARGE SCALE GENOMIC DNA]</scope>
    <source>
        <strain evidence="8">Foug A</strain>
    </source>
</reference>
<keyword evidence="1 5" id="KW-0547">Nucleotide-binding</keyword>
<dbReference type="Proteomes" id="UP000053989">
    <property type="component" value="Unassembled WGS sequence"/>
</dbReference>
<dbReference type="PANTHER" id="PTHR21529:SF4">
    <property type="entry name" value="TPR AND ANKYRIN REPEAT-CONTAINING PROTEIN 1"/>
    <property type="match status" value="1"/>
</dbReference>
<dbReference type="STRING" id="1036808.A0A0C3D5J0"/>
<dbReference type="GO" id="GO:0005524">
    <property type="term" value="F:ATP binding"/>
    <property type="evidence" value="ECO:0007669"/>
    <property type="project" value="UniProtKB-UniRule"/>
</dbReference>
<dbReference type="EMBL" id="KN822245">
    <property type="protein sequence ID" value="KIM51664.1"/>
    <property type="molecule type" value="Genomic_DNA"/>
</dbReference>
<evidence type="ECO:0000313" key="8">
    <source>
        <dbReference type="Proteomes" id="UP000053989"/>
    </source>
</evidence>
<feature type="binding site" evidence="5">
    <location>
        <begin position="431"/>
        <end position="438"/>
    </location>
    <ligand>
        <name>ATP</name>
        <dbReference type="ChEBI" id="CHEBI:30616"/>
    </ligand>
</feature>
<dbReference type="OrthoDB" id="3156807at2759"/>
<dbReference type="GO" id="GO:0016787">
    <property type="term" value="F:hydrolase activity"/>
    <property type="evidence" value="ECO:0007669"/>
    <property type="project" value="UniProtKB-UniRule"/>
</dbReference>
<keyword evidence="8" id="KW-1185">Reference proteome</keyword>
<dbReference type="InterPro" id="IPR014017">
    <property type="entry name" value="DNA_helicase_UvrD-like_C"/>
</dbReference>
<dbReference type="Gene3D" id="3.40.50.300">
    <property type="entry name" value="P-loop containing nucleotide triphosphate hydrolases"/>
    <property type="match status" value="2"/>
</dbReference>
<evidence type="ECO:0000256" key="5">
    <source>
        <dbReference type="PROSITE-ProRule" id="PRU00560"/>
    </source>
</evidence>
<dbReference type="InterPro" id="IPR014016">
    <property type="entry name" value="UvrD-like_ATP-bd"/>
</dbReference>
<dbReference type="InterPro" id="IPR027417">
    <property type="entry name" value="P-loop_NTPase"/>
</dbReference>
<sequence>MESRLGDKVELGNTVTDLLSDSKLFVYKFSVLSEPNLIIANILATFPSDPRELSSSFVPELLDELSAFFFSLPADIFHANTSRTVGQYRRYVTDVWPVLSIVSSICLQGVSIHQTSTKMRVSLSTCDMATLRNFGVKIPSDPREAEEIINGIIELLRQILNFYLELLPNPRFRSYCETRLRNGDPEHEMEAFTEGKYVSAPSAQLQDHQLQAALHIHDVDGFGEWQVVISSRATKYLRELRRRDGKMIVCVLKKIRQLSRGEFSGNNYKRLRGPSHGVPIYEAEILSDLRLVYQIDCIPDDGGQNDRVWVYDNGHLCTQHLEVVKVYGIFTHEQLERMWESLSGQLARRGKIYCDRCTFRERARPGTDVYSPASFPPSKEDHDTHLSPIACCDISEAQSDLVLDKYIKLSKLYSAKEWEIVRCATSCFVIGRSGTGKTTSMLFKMLAIQRAWEKAPETPKPRQLFVTKSPILAAKVEECFTNLVDSLALAGYSQDELRNLRFRNYDKEQRRMTDPLDAVDYRPEFPHKYSELGDHDFPLFITFDQLARMIATDLQKDLPNLDANDPAVYTLPKVIDDEDSLVTYNVFKSAYWPRFPQRMTKRLGAPSLAFSELMGECKLHDPCLILLKRISGVIKGSEMAFHLNGFLDKETYTKLSSRAYPVFAHQRDELYSLFNLYRKLKHECGHYDPADRAYMIVKTLLGSSLRGGPVDYLYVDEAQDNLIIDALLLRILCRKPDGLFWAGDTAQTISAGCSFRFADLKAFIHRIEADARMPIEKPRSKPATFQLAVNYRSHNGIINCAHAVVELITMFWPYTIDTLQSEHGLISGSEPVFFTGWDDQIFPFKQLFSGFKEKHGELGAHQCLLVRDDAARTRFKEEVGVKGVILTLQECKGLEFDDVFLYEFFKDSIANHSQWRLILQACGDRALPVNSPVECEGRYAILCTELKNLYVGITRAKKNLYILDSSEKSNPMRVYLFFECPTVYVNVMQVFWNKRGFINIRDAPSSRTNIFQGFMESTPEQWAESGHKLFNYIKKLTRGQARIYPRIPHQI</sequence>
<dbReference type="AlphaFoldDB" id="A0A0C3D5J0"/>
<dbReference type="InterPro" id="IPR039904">
    <property type="entry name" value="TRANK1"/>
</dbReference>
<dbReference type="Pfam" id="PF13361">
    <property type="entry name" value="UvrD_C"/>
    <property type="match status" value="1"/>
</dbReference>
<feature type="domain" description="UvrD-like helicase ATP-binding" evidence="6">
    <location>
        <begin position="410"/>
        <end position="794"/>
    </location>
</feature>
<evidence type="ECO:0000313" key="7">
    <source>
        <dbReference type="EMBL" id="KIM51664.1"/>
    </source>
</evidence>
<evidence type="ECO:0000256" key="4">
    <source>
        <dbReference type="ARBA" id="ARBA00022840"/>
    </source>
</evidence>
<organism evidence="7 8">
    <name type="scientific">Scleroderma citrinum Foug A</name>
    <dbReference type="NCBI Taxonomy" id="1036808"/>
    <lineage>
        <taxon>Eukaryota</taxon>
        <taxon>Fungi</taxon>
        <taxon>Dikarya</taxon>
        <taxon>Basidiomycota</taxon>
        <taxon>Agaricomycotina</taxon>
        <taxon>Agaricomycetes</taxon>
        <taxon>Agaricomycetidae</taxon>
        <taxon>Boletales</taxon>
        <taxon>Sclerodermatineae</taxon>
        <taxon>Sclerodermataceae</taxon>
        <taxon>Scleroderma</taxon>
    </lineage>
</organism>
<name>A0A0C3D5J0_9AGAM</name>
<protein>
    <recommendedName>
        <fullName evidence="6">UvrD-like helicase ATP-binding domain-containing protein</fullName>
    </recommendedName>
</protein>
<evidence type="ECO:0000256" key="3">
    <source>
        <dbReference type="ARBA" id="ARBA00022806"/>
    </source>
</evidence>
<dbReference type="HOGENOM" id="CLU_290870_0_0_1"/>
<proteinExistence type="predicted"/>
<evidence type="ECO:0000256" key="1">
    <source>
        <dbReference type="ARBA" id="ARBA00022741"/>
    </source>
</evidence>
<reference evidence="7 8" key="1">
    <citation type="submission" date="2014-04" db="EMBL/GenBank/DDBJ databases">
        <authorList>
            <consortium name="DOE Joint Genome Institute"/>
            <person name="Kuo A."/>
            <person name="Kohler A."/>
            <person name="Nagy L.G."/>
            <person name="Floudas D."/>
            <person name="Copeland A."/>
            <person name="Barry K.W."/>
            <person name="Cichocki N."/>
            <person name="Veneault-Fourrey C."/>
            <person name="LaButti K."/>
            <person name="Lindquist E.A."/>
            <person name="Lipzen A."/>
            <person name="Lundell T."/>
            <person name="Morin E."/>
            <person name="Murat C."/>
            <person name="Sun H."/>
            <person name="Tunlid A."/>
            <person name="Henrissat B."/>
            <person name="Grigoriev I.V."/>
            <person name="Hibbett D.S."/>
            <person name="Martin F."/>
            <person name="Nordberg H.P."/>
            <person name="Cantor M.N."/>
            <person name="Hua S.X."/>
        </authorList>
    </citation>
    <scope>NUCLEOTIDE SEQUENCE [LARGE SCALE GENOMIC DNA]</scope>
    <source>
        <strain evidence="7 8">Foug A</strain>
    </source>
</reference>
<keyword evidence="4 5" id="KW-0067">ATP-binding</keyword>
<evidence type="ECO:0000259" key="6">
    <source>
        <dbReference type="PROSITE" id="PS51198"/>
    </source>
</evidence>